<dbReference type="GO" id="GO:0044379">
    <property type="term" value="P:protein localization to actin cortical patch"/>
    <property type="evidence" value="ECO:0007669"/>
    <property type="project" value="EnsemblFungi"/>
</dbReference>
<proteinExistence type="predicted"/>
<dbReference type="InterPro" id="IPR030125">
    <property type="entry name" value="SPIN90/Ldb17"/>
</dbReference>
<gene>
    <name evidence="3" type="primary">dip1</name>
    <name evidence="2" type="ORF">SJAG_02228</name>
</gene>
<dbReference type="VEuPathDB" id="FungiDB:SJAG_02228"/>
<dbReference type="OrthoDB" id="445362at2759"/>
<dbReference type="GO" id="GO:0043332">
    <property type="term" value="C:mating projection tip"/>
    <property type="evidence" value="ECO:0007669"/>
    <property type="project" value="EnsemblFungi"/>
</dbReference>
<accession>B6K1W5</accession>
<dbReference type="GO" id="GO:0006897">
    <property type="term" value="P:endocytosis"/>
    <property type="evidence" value="ECO:0000318"/>
    <property type="project" value="GO_Central"/>
</dbReference>
<sequence>MEISDVLYQIDDKKQFLSEVDEIVNQRVSSKEQLNRLVDNLIRFICAYGVSFLTSEEHLLDCCLQIRNSATFKDNVDVFRSALLATLFASENIFGSDFVLYFFLVDASKDPACLHFLADMGFFPLLIDHIVRRIKLNKTNEESSCPYGLCLLVRLCRTQRISMPDLKSVSDFFMEALFLEVDLAKENEIEDHFILCILAILSLNEQFMLAGLRTNEDPGSVNGHANKVMAALMNPNIDTRSYGEGLVFTLNRENDVRVQLLILKQLFLIFTTPETYEYFYTNDLHVLMDVCIRELNNLSPESSALQYAYLQVLYPMLVNSQVRDPPHYKTVDLVHTLQAIVEPNPMSSRTIPPATEKAVEQVLSIPWLQQAN</sequence>
<dbReference type="GO" id="GO:0071933">
    <property type="term" value="F:Arp2/3 complex binding"/>
    <property type="evidence" value="ECO:0000318"/>
    <property type="project" value="GO_Central"/>
</dbReference>
<dbReference type="eggNOG" id="KOG4035">
    <property type="taxonomic scope" value="Eukaryota"/>
</dbReference>
<dbReference type="InterPro" id="IPR018556">
    <property type="entry name" value="SPIN90/Ldb17_LRD"/>
</dbReference>
<dbReference type="GO" id="GO:0000147">
    <property type="term" value="P:actin cortical patch assembly"/>
    <property type="evidence" value="ECO:0000318"/>
    <property type="project" value="GO_Central"/>
</dbReference>
<feature type="domain" description="SPIN90/Ldb17 leucine-rich" evidence="1">
    <location>
        <begin position="195"/>
        <end position="332"/>
    </location>
</feature>
<dbReference type="STRING" id="402676.B6K1W5"/>
<dbReference type="GO" id="GO:0030479">
    <property type="term" value="C:actin cortical patch"/>
    <property type="evidence" value="ECO:0000318"/>
    <property type="project" value="GO_Central"/>
</dbReference>
<evidence type="ECO:0000313" key="2">
    <source>
        <dbReference type="EMBL" id="EEB07146.1"/>
    </source>
</evidence>
<evidence type="ECO:0000259" key="1">
    <source>
        <dbReference type="Pfam" id="PF09431"/>
    </source>
</evidence>
<dbReference type="Pfam" id="PF09431">
    <property type="entry name" value="SPIN90_LRD"/>
    <property type="match status" value="1"/>
</dbReference>
<evidence type="ECO:0000313" key="3">
    <source>
        <dbReference type="JaponicusDB" id="SJAG_02228"/>
    </source>
</evidence>
<dbReference type="AlphaFoldDB" id="B6K1W5"/>
<evidence type="ECO:0000313" key="4">
    <source>
        <dbReference type="Proteomes" id="UP000001744"/>
    </source>
</evidence>
<dbReference type="Proteomes" id="UP000001744">
    <property type="component" value="Unassembled WGS sequence"/>
</dbReference>
<name>B6K1W5_SCHJY</name>
<dbReference type="PANTHER" id="PTHR13357:SF1">
    <property type="entry name" value="NCK-INTERACTING PROTEIN WITH SH3 DOMAIN"/>
    <property type="match status" value="1"/>
</dbReference>
<dbReference type="JaponicusDB" id="SJAG_02228">
    <property type="gene designation" value="dip1"/>
</dbReference>
<dbReference type="EMBL" id="KE651166">
    <property type="protein sequence ID" value="EEB07146.1"/>
    <property type="molecule type" value="Genomic_DNA"/>
</dbReference>
<dbReference type="GO" id="GO:0051666">
    <property type="term" value="P:actin cortical patch localization"/>
    <property type="evidence" value="ECO:0000318"/>
    <property type="project" value="GO_Central"/>
</dbReference>
<dbReference type="HOGENOM" id="CLU_017272_0_1_1"/>
<protein>
    <submittedName>
        <fullName evidence="2">Cytoskeletal protein</fullName>
    </submittedName>
</protein>
<reference evidence="2 4" key="1">
    <citation type="journal article" date="2011" name="Science">
        <title>Comparative functional genomics of the fission yeasts.</title>
        <authorList>
            <person name="Rhind N."/>
            <person name="Chen Z."/>
            <person name="Yassour M."/>
            <person name="Thompson D.A."/>
            <person name="Haas B.J."/>
            <person name="Habib N."/>
            <person name="Wapinski I."/>
            <person name="Roy S."/>
            <person name="Lin M.F."/>
            <person name="Heiman D.I."/>
            <person name="Young S.K."/>
            <person name="Furuya K."/>
            <person name="Guo Y."/>
            <person name="Pidoux A."/>
            <person name="Chen H.M."/>
            <person name="Robbertse B."/>
            <person name="Goldberg J.M."/>
            <person name="Aoki K."/>
            <person name="Bayne E.H."/>
            <person name="Berlin A.M."/>
            <person name="Desjardins C.A."/>
            <person name="Dobbs E."/>
            <person name="Dukaj L."/>
            <person name="Fan L."/>
            <person name="FitzGerald M.G."/>
            <person name="French C."/>
            <person name="Gujja S."/>
            <person name="Hansen K."/>
            <person name="Keifenheim D."/>
            <person name="Levin J.Z."/>
            <person name="Mosher R.A."/>
            <person name="Mueller C.A."/>
            <person name="Pfiffner J."/>
            <person name="Priest M."/>
            <person name="Russ C."/>
            <person name="Smialowska A."/>
            <person name="Swoboda P."/>
            <person name="Sykes S.M."/>
            <person name="Vaughn M."/>
            <person name="Vengrova S."/>
            <person name="Yoder R."/>
            <person name="Zeng Q."/>
            <person name="Allshire R."/>
            <person name="Baulcombe D."/>
            <person name="Birren B.W."/>
            <person name="Brown W."/>
            <person name="Ekwall K."/>
            <person name="Kellis M."/>
            <person name="Leatherwood J."/>
            <person name="Levin H."/>
            <person name="Margalit H."/>
            <person name="Martienssen R."/>
            <person name="Nieduszynski C.A."/>
            <person name="Spatafora J.W."/>
            <person name="Friedman N."/>
            <person name="Dalgaard J.Z."/>
            <person name="Baumann P."/>
            <person name="Niki H."/>
            <person name="Regev A."/>
            <person name="Nusbaum C."/>
        </authorList>
    </citation>
    <scope>NUCLEOTIDE SEQUENCE [LARGE SCALE GENOMIC DNA]</scope>
    <source>
        <strain evidence="4">yFS275 / FY16936</strain>
    </source>
</reference>
<dbReference type="OMA" id="ISLRHTY"/>
<organism evidence="2 4">
    <name type="scientific">Schizosaccharomyces japonicus (strain yFS275 / FY16936)</name>
    <name type="common">Fission yeast</name>
    <dbReference type="NCBI Taxonomy" id="402676"/>
    <lineage>
        <taxon>Eukaryota</taxon>
        <taxon>Fungi</taxon>
        <taxon>Dikarya</taxon>
        <taxon>Ascomycota</taxon>
        <taxon>Taphrinomycotina</taxon>
        <taxon>Schizosaccharomycetes</taxon>
        <taxon>Schizosaccharomycetales</taxon>
        <taxon>Schizosaccharomycetaceae</taxon>
        <taxon>Schizosaccharomyces</taxon>
    </lineage>
</organism>
<keyword evidence="4" id="KW-1185">Reference proteome</keyword>
<dbReference type="RefSeq" id="XP_002173439.1">
    <property type="nucleotide sequence ID" value="XM_002173403.2"/>
</dbReference>
<dbReference type="GeneID" id="7050202"/>
<dbReference type="PANTHER" id="PTHR13357">
    <property type="entry name" value="SH3 ADAPTER PROTEIN SPIN90 NCK INTERACTING PROTEIN WITH SH3 DOMAIN"/>
    <property type="match status" value="1"/>
</dbReference>